<feature type="region of interest" description="Disordered" evidence="1">
    <location>
        <begin position="228"/>
        <end position="280"/>
    </location>
</feature>
<protein>
    <submittedName>
        <fullName evidence="2">PAS-rich protein</fullName>
    </submittedName>
</protein>
<dbReference type="GeneID" id="65246933"/>
<feature type="compositionally biased region" description="Basic and acidic residues" evidence="1">
    <location>
        <begin position="244"/>
        <end position="256"/>
    </location>
</feature>
<proteinExistence type="predicted"/>
<dbReference type="Proteomes" id="UP000501183">
    <property type="component" value="Genome"/>
</dbReference>
<feature type="compositionally biased region" description="Low complexity" evidence="1">
    <location>
        <begin position="257"/>
        <end position="271"/>
    </location>
</feature>
<dbReference type="InterPro" id="IPR058041">
    <property type="entry name" value="CcFV1_CP"/>
</dbReference>
<dbReference type="EMBL" id="MG887751">
    <property type="protein sequence ID" value="AYP71802.1"/>
    <property type="molecule type" value="Genomic_RNA"/>
</dbReference>
<accession>A0A3G3C4U3</accession>
<dbReference type="RefSeq" id="YP_010086052.1">
    <property type="nucleotide sequence ID" value="NC_055288.1"/>
</dbReference>
<reference evidence="2 3" key="1">
    <citation type="journal article" date="2019" name="Virus Res.">
        <title>The mycovirome of a fungal collection from the sea cucumber Holothuria polii.</title>
        <authorList>
            <person name="Nerva L."/>
            <person name="Forgia M."/>
            <person name="Ciuffo M."/>
            <person name="Chitarra W."/>
            <person name="Chiapello M."/>
            <person name="Vallino M."/>
            <person name="Varese G.C."/>
            <person name="Turina M."/>
        </authorList>
    </citation>
    <scope>NUCLEOTIDE SEQUENCE [LARGE SCALE GENOMIC DNA]</scope>
    <source>
        <strain evidence="2">MUT1097</strain>
    </source>
</reference>
<sequence length="280" mass="29926">MSSHVGKIASFLSTADLSRVRTLNNEDVQLVVRCLAAGVPPKAFAETLGSYDPNKEYDVLPSAGPVPTRKILAYSFLRDRRQYADTYAQSDEWAGRLRGLLDTDPKKAVDEISTVVNRRLRVKGSPAVADVEVGQVRGSTGSEATGGASDPNYAPLQQAMLKYSAQAGAFKFDAADCGTPRDRRFVVTLGARLIVGAQKKSTAIMAARLCRVLGRHDRVVSPYVGHVDEEEDHEWDEEIPADVADGKPVRTADRAKSPTTTRSATPTSPKGGAAGAAGGK</sequence>
<evidence type="ECO:0000256" key="1">
    <source>
        <dbReference type="SAM" id="MobiDB-lite"/>
    </source>
</evidence>
<name>A0A3G3C4U3_9VIRU</name>
<feature type="compositionally biased region" description="Acidic residues" evidence="1">
    <location>
        <begin position="228"/>
        <end position="240"/>
    </location>
</feature>
<organism evidence="2 3">
    <name type="scientific">Penicillium brevicompactum tetramycovirus 1</name>
    <dbReference type="NCBI Taxonomy" id="2485923"/>
    <lineage>
        <taxon>Viruses</taxon>
        <taxon>Riboviria</taxon>
        <taxon>Riboviria incertae sedis</taxon>
        <taxon>Polymycoviridae</taxon>
        <taxon>Polymycovirus</taxon>
        <taxon>Polymycovirus penicompactii</taxon>
        <taxon>Penicillum brevicompactum polymycovirus 1</taxon>
    </lineage>
</organism>
<keyword evidence="3" id="KW-1185">Reference proteome</keyword>
<dbReference type="Pfam" id="PF25660">
    <property type="entry name" value="CcFV1_CP"/>
    <property type="match status" value="1"/>
</dbReference>
<evidence type="ECO:0000313" key="3">
    <source>
        <dbReference type="Proteomes" id="UP000501183"/>
    </source>
</evidence>
<dbReference type="KEGG" id="vg:65246933"/>
<evidence type="ECO:0000313" key="2">
    <source>
        <dbReference type="EMBL" id="AYP71802.1"/>
    </source>
</evidence>